<feature type="compositionally biased region" description="Polar residues" evidence="1">
    <location>
        <begin position="625"/>
        <end position="637"/>
    </location>
</feature>
<reference evidence="4 5" key="1">
    <citation type="submission" date="2024-02" db="EMBL/GenBank/DDBJ databases">
        <title>Chromosome-scale genome assembly of the rough periwinkle Littorina saxatilis.</title>
        <authorList>
            <person name="De Jode A."/>
            <person name="Faria R."/>
            <person name="Formenti G."/>
            <person name="Sims Y."/>
            <person name="Smith T.P."/>
            <person name="Tracey A."/>
            <person name="Wood J.M.D."/>
            <person name="Zagrodzka Z.B."/>
            <person name="Johannesson K."/>
            <person name="Butlin R.K."/>
            <person name="Leder E.H."/>
        </authorList>
    </citation>
    <scope>NUCLEOTIDE SEQUENCE [LARGE SCALE GENOMIC DNA]</scope>
    <source>
        <strain evidence="4">Snail1</strain>
        <tissue evidence="4">Muscle</tissue>
    </source>
</reference>
<feature type="region of interest" description="Disordered" evidence="1">
    <location>
        <begin position="625"/>
        <end position="654"/>
    </location>
</feature>
<evidence type="ECO:0000256" key="3">
    <source>
        <dbReference type="SAM" id="SignalP"/>
    </source>
</evidence>
<evidence type="ECO:0000256" key="2">
    <source>
        <dbReference type="SAM" id="Phobius"/>
    </source>
</evidence>
<name>A0AAN9GDR3_9CAEN</name>
<feature type="compositionally biased region" description="Pro residues" evidence="1">
    <location>
        <begin position="153"/>
        <end position="162"/>
    </location>
</feature>
<gene>
    <name evidence="4" type="ORF">V1264_016679</name>
</gene>
<keyword evidence="5" id="KW-1185">Reference proteome</keyword>
<accession>A0AAN9GDR3</accession>
<keyword evidence="2" id="KW-0812">Transmembrane</keyword>
<sequence>MMFRHLCYALFVWLLCSGEWTLSGSEITSQRWTTPEPEVTSSPMTPGKIDKGFSLLEFLLSILCCVLFLVILHLLALTLKHRWRSRRRQLASREAARVTDLAEEPVATHTEPVYSEISTPARRISHYTAPQYPAVPDLPPANYSRLSSSEPSLAPPPPPRPPLQNQILPVLSEIGALSMQPTVSTQTLPVSSKRNPESLQATLSAQVLSVPSARLRESLQPAFLTQTLPGLSDTGPWPLQPTASTQALSVISQTRAAFLQPAVSTQVVSVPSMRLRESLQPRASSQTLQGSSVRFPESFQPTGSTQALRIPSGKRPEFLQPSMSANTLPAPSEYLELIPTEDPPLCGPTPTGPHSVTVTAEVLPAKHDNDTTSSCYLTRVNSTSVPCMENTSTRSQEKHFSPNDNTSSANISQGLATSVGVTQDRLDTFLDVSQGPNTESSRVLLCPTSTSRWELSDCNRLEPFYLTPTDNAAVSDDNKTGSLYLTPCIFPSLSANNKAGSFYLKPTGNSSESGDNKTGSLYLTPTDSPALSGYNQAGSSYLTPTNSSGDKQAQSLYLTPTNSSGDKQAQSLYLTPTNSSGDKQAQSLYLTPTNSSVDKQAQSLYLTPTNSSGDKQAQSLYLTPTNSPTLSGCNQARPSHGTPPYHSESSFKTFPSPADSSYSTLSCHTFSGSIQSNPPTVPADDEVVPESPLFLLLNYHPDQI</sequence>
<feature type="region of interest" description="Disordered" evidence="1">
    <location>
        <begin position="279"/>
        <end position="309"/>
    </location>
</feature>
<keyword evidence="2" id="KW-0472">Membrane</keyword>
<evidence type="ECO:0000313" key="4">
    <source>
        <dbReference type="EMBL" id="KAK7105273.1"/>
    </source>
</evidence>
<feature type="signal peptide" evidence="3">
    <location>
        <begin position="1"/>
        <end position="18"/>
    </location>
</feature>
<feature type="region of interest" description="Disordered" evidence="1">
    <location>
        <begin position="507"/>
        <end position="585"/>
    </location>
</feature>
<evidence type="ECO:0000256" key="1">
    <source>
        <dbReference type="SAM" id="MobiDB-lite"/>
    </source>
</evidence>
<feature type="chain" id="PRO_5042999082" evidence="3">
    <location>
        <begin position="19"/>
        <end position="704"/>
    </location>
</feature>
<proteinExistence type="predicted"/>
<feature type="compositionally biased region" description="Polar residues" evidence="1">
    <location>
        <begin position="281"/>
        <end position="292"/>
    </location>
</feature>
<keyword evidence="2" id="KW-1133">Transmembrane helix</keyword>
<feature type="transmembrane region" description="Helical" evidence="2">
    <location>
        <begin position="58"/>
        <end position="79"/>
    </location>
</feature>
<dbReference type="Proteomes" id="UP001374579">
    <property type="component" value="Unassembled WGS sequence"/>
</dbReference>
<comment type="caution">
    <text evidence="4">The sequence shown here is derived from an EMBL/GenBank/DDBJ whole genome shotgun (WGS) entry which is preliminary data.</text>
</comment>
<dbReference type="EMBL" id="JBAMIC010000007">
    <property type="protein sequence ID" value="KAK7105273.1"/>
    <property type="molecule type" value="Genomic_DNA"/>
</dbReference>
<evidence type="ECO:0000313" key="5">
    <source>
        <dbReference type="Proteomes" id="UP001374579"/>
    </source>
</evidence>
<protein>
    <submittedName>
        <fullName evidence="4">Uncharacterized protein</fullName>
    </submittedName>
</protein>
<dbReference type="AlphaFoldDB" id="A0AAN9GDR3"/>
<keyword evidence="3" id="KW-0732">Signal</keyword>
<feature type="region of interest" description="Disordered" evidence="1">
    <location>
        <begin position="138"/>
        <end position="163"/>
    </location>
</feature>
<feature type="region of interest" description="Disordered" evidence="1">
    <location>
        <begin position="387"/>
        <end position="410"/>
    </location>
</feature>
<organism evidence="4 5">
    <name type="scientific">Littorina saxatilis</name>
    <dbReference type="NCBI Taxonomy" id="31220"/>
    <lineage>
        <taxon>Eukaryota</taxon>
        <taxon>Metazoa</taxon>
        <taxon>Spiralia</taxon>
        <taxon>Lophotrochozoa</taxon>
        <taxon>Mollusca</taxon>
        <taxon>Gastropoda</taxon>
        <taxon>Caenogastropoda</taxon>
        <taxon>Littorinimorpha</taxon>
        <taxon>Littorinoidea</taxon>
        <taxon>Littorinidae</taxon>
        <taxon>Littorina</taxon>
    </lineage>
</organism>